<dbReference type="InterPro" id="IPR011042">
    <property type="entry name" value="6-blade_b-propeller_TolB-like"/>
</dbReference>
<dbReference type="Proteomes" id="UP000295252">
    <property type="component" value="Chromosome VI"/>
</dbReference>
<dbReference type="Gene3D" id="2.120.10.30">
    <property type="entry name" value="TolB, C-terminal domain"/>
    <property type="match status" value="1"/>
</dbReference>
<feature type="transmembrane region" description="Helical" evidence="5">
    <location>
        <begin position="52"/>
        <end position="72"/>
    </location>
</feature>
<dbReference type="OrthoDB" id="5307922at2759"/>
<dbReference type="PANTHER" id="PTHR10426">
    <property type="entry name" value="STRICTOSIDINE SYNTHASE-RELATED"/>
    <property type="match status" value="1"/>
</dbReference>
<keyword evidence="8" id="KW-1185">Reference proteome</keyword>
<dbReference type="STRING" id="49390.A0A068V8U9"/>
<evidence type="ECO:0000256" key="1">
    <source>
        <dbReference type="ARBA" id="ARBA00004116"/>
    </source>
</evidence>
<evidence type="ECO:0000313" key="8">
    <source>
        <dbReference type="Proteomes" id="UP000295252"/>
    </source>
</evidence>
<dbReference type="PhylomeDB" id="A0A068V8U9"/>
<dbReference type="GO" id="GO:0012505">
    <property type="term" value="C:endomembrane system"/>
    <property type="evidence" value="ECO:0007669"/>
    <property type="project" value="TreeGrafter"/>
</dbReference>
<keyword evidence="5" id="KW-1133">Transmembrane helix</keyword>
<dbReference type="AlphaFoldDB" id="A0A068V8U9"/>
<dbReference type="InterPro" id="IPR018119">
    <property type="entry name" value="Strictosidine_synth_cons-reg"/>
</dbReference>
<dbReference type="OMA" id="SWCDGVV"/>
<keyword evidence="3" id="KW-0926">Vacuole</keyword>
<sequence>MLLSQTLQHQQVPPLMEFFLQIPLLIRNFIIYSLEMANIIVVFPNKRIVETVLCFSIFLFCYLPTAFCSGFLQKLYLPVPGPESYAFDSAGRGPYASLADGRVFRYLGPAVGFRCIHFFKSRKPRRFCDGTNRTDISQICGRPTGLGFYYKTGELFLGDADLGLVVIPSGGGPGIQLASSAEGVRFGFPDGLEVDQATGIVYFTDASSRYNLSQINNIVSNRDATGRLLKYDPRTKNVTVLLRGLSGAAGVAISEDGSYLLVTQFVIGQVSKYWLKGPLANTAEVLVNMTGMPDKIKRNTKGEYWIAVTVTSKNSTQLQGQRIDGDGNSLETLTFSPDFDSSLITEVQEYKGALYLASLYVGYVGVYR</sequence>
<name>A0A068V8U9_COFCA</name>
<evidence type="ECO:0000256" key="3">
    <source>
        <dbReference type="ARBA" id="ARBA00022554"/>
    </source>
</evidence>
<evidence type="ECO:0000256" key="2">
    <source>
        <dbReference type="ARBA" id="ARBA00009191"/>
    </source>
</evidence>
<feature type="transmembrane region" description="Helical" evidence="5">
    <location>
        <begin position="20"/>
        <end position="43"/>
    </location>
</feature>
<keyword evidence="4" id="KW-0325">Glycoprotein</keyword>
<evidence type="ECO:0000313" key="7">
    <source>
        <dbReference type="EMBL" id="CDP16919.1"/>
    </source>
</evidence>
<protein>
    <recommendedName>
        <fullName evidence="6">Strictosidine synthase conserved region domain-containing protein</fullName>
    </recommendedName>
</protein>
<dbReference type="PANTHER" id="PTHR10426:SF136">
    <property type="entry name" value="PROTEIN STRICTOSIDINE SYNTHASE-LIKE 9-LIKE"/>
    <property type="match status" value="1"/>
</dbReference>
<dbReference type="GO" id="GO:0005773">
    <property type="term" value="C:vacuole"/>
    <property type="evidence" value="ECO:0007669"/>
    <property type="project" value="UniProtKB-SubCell"/>
</dbReference>
<keyword evidence="5" id="KW-0472">Membrane</keyword>
<evidence type="ECO:0000259" key="6">
    <source>
        <dbReference type="Pfam" id="PF03088"/>
    </source>
</evidence>
<comment type="similarity">
    <text evidence="2">Belongs to the strictosidine synthase family.</text>
</comment>
<keyword evidence="5" id="KW-0812">Transmembrane</keyword>
<dbReference type="SUPFAM" id="SSF63829">
    <property type="entry name" value="Calcium-dependent phosphotriesterase"/>
    <property type="match status" value="1"/>
</dbReference>
<feature type="domain" description="Strictosidine synthase conserved region" evidence="6">
    <location>
        <begin position="190"/>
        <end position="278"/>
    </location>
</feature>
<dbReference type="EMBL" id="HG739224">
    <property type="protein sequence ID" value="CDP16919.1"/>
    <property type="molecule type" value="Genomic_DNA"/>
</dbReference>
<dbReference type="Gramene" id="CDP16919">
    <property type="protein sequence ID" value="CDP16919"/>
    <property type="gene ID" value="GSCOC_T00005271001"/>
</dbReference>
<evidence type="ECO:0000256" key="4">
    <source>
        <dbReference type="ARBA" id="ARBA00023180"/>
    </source>
</evidence>
<gene>
    <name evidence="7" type="ORF">GSCOC_T00005271001</name>
</gene>
<evidence type="ECO:0000256" key="5">
    <source>
        <dbReference type="SAM" id="Phobius"/>
    </source>
</evidence>
<comment type="subcellular location">
    <subcellularLocation>
        <location evidence="1">Vacuole</location>
    </subcellularLocation>
</comment>
<proteinExistence type="inferred from homology"/>
<dbReference type="GO" id="GO:0016787">
    <property type="term" value="F:hydrolase activity"/>
    <property type="evidence" value="ECO:0007669"/>
    <property type="project" value="TreeGrafter"/>
</dbReference>
<dbReference type="FunCoup" id="A0A068V8U9">
    <property type="interactions" value="103"/>
</dbReference>
<accession>A0A068V8U9</accession>
<dbReference type="InParanoid" id="A0A068V8U9"/>
<organism evidence="7 8">
    <name type="scientific">Coffea canephora</name>
    <name type="common">Robusta coffee</name>
    <dbReference type="NCBI Taxonomy" id="49390"/>
    <lineage>
        <taxon>Eukaryota</taxon>
        <taxon>Viridiplantae</taxon>
        <taxon>Streptophyta</taxon>
        <taxon>Embryophyta</taxon>
        <taxon>Tracheophyta</taxon>
        <taxon>Spermatophyta</taxon>
        <taxon>Magnoliopsida</taxon>
        <taxon>eudicotyledons</taxon>
        <taxon>Gunneridae</taxon>
        <taxon>Pentapetalae</taxon>
        <taxon>asterids</taxon>
        <taxon>lamiids</taxon>
        <taxon>Gentianales</taxon>
        <taxon>Rubiaceae</taxon>
        <taxon>Ixoroideae</taxon>
        <taxon>Gardenieae complex</taxon>
        <taxon>Bertiereae - Coffeeae clade</taxon>
        <taxon>Coffeeae</taxon>
        <taxon>Coffea</taxon>
    </lineage>
</organism>
<dbReference type="Pfam" id="PF03088">
    <property type="entry name" value="Str_synth"/>
    <property type="match status" value="1"/>
</dbReference>
<reference evidence="8" key="1">
    <citation type="journal article" date="2014" name="Science">
        <title>The coffee genome provides insight into the convergent evolution of caffeine biosynthesis.</title>
        <authorList>
            <person name="Denoeud F."/>
            <person name="Carretero-Paulet L."/>
            <person name="Dereeper A."/>
            <person name="Droc G."/>
            <person name="Guyot R."/>
            <person name="Pietrella M."/>
            <person name="Zheng C."/>
            <person name="Alberti A."/>
            <person name="Anthony F."/>
            <person name="Aprea G."/>
            <person name="Aury J.M."/>
            <person name="Bento P."/>
            <person name="Bernard M."/>
            <person name="Bocs S."/>
            <person name="Campa C."/>
            <person name="Cenci A."/>
            <person name="Combes M.C."/>
            <person name="Crouzillat D."/>
            <person name="Da Silva C."/>
            <person name="Daddiego L."/>
            <person name="De Bellis F."/>
            <person name="Dussert S."/>
            <person name="Garsmeur O."/>
            <person name="Gayraud T."/>
            <person name="Guignon V."/>
            <person name="Jahn K."/>
            <person name="Jamilloux V."/>
            <person name="Joet T."/>
            <person name="Labadie K."/>
            <person name="Lan T."/>
            <person name="Leclercq J."/>
            <person name="Lepelley M."/>
            <person name="Leroy T."/>
            <person name="Li L.T."/>
            <person name="Librado P."/>
            <person name="Lopez L."/>
            <person name="Munoz A."/>
            <person name="Noel B."/>
            <person name="Pallavicini A."/>
            <person name="Perrotta G."/>
            <person name="Poncet V."/>
            <person name="Pot D."/>
            <person name="Priyono X."/>
            <person name="Rigoreau M."/>
            <person name="Rouard M."/>
            <person name="Rozas J."/>
            <person name="Tranchant-Dubreuil C."/>
            <person name="VanBuren R."/>
            <person name="Zhang Q."/>
            <person name="Andrade A.C."/>
            <person name="Argout X."/>
            <person name="Bertrand B."/>
            <person name="de Kochko A."/>
            <person name="Graziosi G."/>
            <person name="Henry R.J."/>
            <person name="Jayarama X."/>
            <person name="Ming R."/>
            <person name="Nagai C."/>
            <person name="Rounsley S."/>
            <person name="Sankoff D."/>
            <person name="Giuliano G."/>
            <person name="Albert V.A."/>
            <person name="Wincker P."/>
            <person name="Lashermes P."/>
        </authorList>
    </citation>
    <scope>NUCLEOTIDE SEQUENCE [LARGE SCALE GENOMIC DNA]</scope>
    <source>
        <strain evidence="8">cv. DH200-94</strain>
    </source>
</reference>